<reference evidence="7" key="1">
    <citation type="submission" date="2018-07" db="EMBL/GenBank/DDBJ databases">
        <authorList>
            <person name="Quirk P.G."/>
            <person name="Krulwich T.A."/>
        </authorList>
    </citation>
    <scope>NUCLEOTIDE SEQUENCE</scope>
</reference>
<dbReference type="EMBL" id="UFQT01000306">
    <property type="protein sequence ID" value="SSX23065.1"/>
    <property type="molecule type" value="Genomic_DNA"/>
</dbReference>
<organism evidence="7">
    <name type="scientific">Culicoides sonorensis</name>
    <name type="common">Biting midge</name>
    <dbReference type="NCBI Taxonomy" id="179676"/>
    <lineage>
        <taxon>Eukaryota</taxon>
        <taxon>Metazoa</taxon>
        <taxon>Ecdysozoa</taxon>
        <taxon>Arthropoda</taxon>
        <taxon>Hexapoda</taxon>
        <taxon>Insecta</taxon>
        <taxon>Pterygota</taxon>
        <taxon>Neoptera</taxon>
        <taxon>Endopterygota</taxon>
        <taxon>Diptera</taxon>
        <taxon>Nematocera</taxon>
        <taxon>Chironomoidea</taxon>
        <taxon>Ceratopogonidae</taxon>
        <taxon>Ceratopogoninae</taxon>
        <taxon>Culicoides</taxon>
        <taxon>Monoculicoides</taxon>
    </lineage>
</organism>
<feature type="compositionally biased region" description="Basic residues" evidence="5">
    <location>
        <begin position="160"/>
        <end position="172"/>
    </location>
</feature>
<proteinExistence type="predicted"/>
<feature type="region of interest" description="Disordered" evidence="5">
    <location>
        <begin position="154"/>
        <end position="405"/>
    </location>
</feature>
<dbReference type="SUPFAM" id="SSF57667">
    <property type="entry name" value="beta-beta-alpha zinc fingers"/>
    <property type="match status" value="1"/>
</dbReference>
<dbReference type="Gene3D" id="3.30.160.60">
    <property type="entry name" value="Classic Zinc Finger"/>
    <property type="match status" value="1"/>
</dbReference>
<gene>
    <name evidence="7" type="primary">CSON008131</name>
</gene>
<dbReference type="FunFam" id="3.30.160.60:FF:000021">
    <property type="entry name" value="Basic krueppel-like factor 3"/>
    <property type="match status" value="1"/>
</dbReference>
<feature type="compositionally biased region" description="Polar residues" evidence="5">
    <location>
        <begin position="325"/>
        <end position="337"/>
    </location>
</feature>
<keyword evidence="3" id="KW-0862">Zinc</keyword>
<evidence type="ECO:0000313" key="7">
    <source>
        <dbReference type="EMBL" id="SSX23065.1"/>
    </source>
</evidence>
<dbReference type="InterPro" id="IPR036236">
    <property type="entry name" value="Znf_C2H2_sf"/>
</dbReference>
<dbReference type="PROSITE" id="PS50157">
    <property type="entry name" value="ZINC_FINGER_C2H2_2"/>
    <property type="match status" value="1"/>
</dbReference>
<dbReference type="PROSITE" id="PS00028">
    <property type="entry name" value="ZINC_FINGER_C2H2_1"/>
    <property type="match status" value="1"/>
</dbReference>
<feature type="compositionally biased region" description="Low complexity" evidence="5">
    <location>
        <begin position="356"/>
        <end position="366"/>
    </location>
</feature>
<evidence type="ECO:0000256" key="4">
    <source>
        <dbReference type="PROSITE-ProRule" id="PRU00042"/>
    </source>
</evidence>
<evidence type="ECO:0000256" key="5">
    <source>
        <dbReference type="SAM" id="MobiDB-lite"/>
    </source>
</evidence>
<feature type="region of interest" description="Disordered" evidence="5">
    <location>
        <begin position="16"/>
        <end position="43"/>
    </location>
</feature>
<name>A0A336LYK9_CULSO</name>
<dbReference type="OMA" id="MLCTESE"/>
<sequence>MGRLNKLDTEIELEVVPGNNNNNNLHHNNLNSSSSPSSSSGLSSYGGCNLSSNGYDNSYNTKEYYYGSNKRDLMCSQGESDDSFLRPPLWEDITSSIQNIDPENAIMLSTLTGATQVKLEAVDDAFLEPLSSPLLSPLEIKTEKVQISLLQNVNNNNNLHPHHQHPHHHHNGSNHISNNNNYHNNNNNNSSYQLNGSGYLPPHSTNGMHPSVHIHVQNNNYYTPPPPPPPTQSGWPSNNNSSHGHNPPLSSHNLHNNGSYPPKFSPPPNLCPSQMSRLMYVPPLTPPNSDPGSPINGMQTSRGRSPPPPYHPSQQQGPPSQPQHNQITQLSHNQLTCTPIPMHTNNGHHPNGGGQLNHPHPHSQQQQHHHHHHHPSNHPNQPYSNSNTTSTNNGNNNTSNMSQVNSSHNAISVLSSATVVKAVQRYNRRNNPELEKRRIHHCDFMGCTKVYTKSSHLKAHQRIHTGKSKFMISFS</sequence>
<feature type="compositionally biased region" description="Low complexity" evidence="5">
    <location>
        <begin position="312"/>
        <end position="324"/>
    </location>
</feature>
<feature type="compositionally biased region" description="Low complexity" evidence="5">
    <location>
        <begin position="377"/>
        <end position="405"/>
    </location>
</feature>
<feature type="compositionally biased region" description="Low complexity" evidence="5">
    <location>
        <begin position="173"/>
        <end position="197"/>
    </location>
</feature>
<feature type="compositionally biased region" description="Basic residues" evidence="5">
    <location>
        <begin position="367"/>
        <end position="376"/>
    </location>
</feature>
<evidence type="ECO:0000256" key="3">
    <source>
        <dbReference type="ARBA" id="ARBA00022833"/>
    </source>
</evidence>
<dbReference type="AlphaFoldDB" id="A0A336LYK9"/>
<dbReference type="InterPro" id="IPR013087">
    <property type="entry name" value="Znf_C2H2_type"/>
</dbReference>
<keyword evidence="2 4" id="KW-0863">Zinc-finger</keyword>
<feature type="domain" description="C2H2-type" evidence="6">
    <location>
        <begin position="440"/>
        <end position="469"/>
    </location>
</feature>
<feature type="compositionally biased region" description="Low complexity" evidence="5">
    <location>
        <begin position="236"/>
        <end position="253"/>
    </location>
</feature>
<accession>A0A336LYK9</accession>
<protein>
    <submittedName>
        <fullName evidence="7">CSON008131 protein</fullName>
    </submittedName>
</protein>
<dbReference type="GO" id="GO:0008270">
    <property type="term" value="F:zinc ion binding"/>
    <property type="evidence" value="ECO:0007669"/>
    <property type="project" value="UniProtKB-KW"/>
</dbReference>
<evidence type="ECO:0000256" key="1">
    <source>
        <dbReference type="ARBA" id="ARBA00022723"/>
    </source>
</evidence>
<feature type="compositionally biased region" description="Low complexity" evidence="5">
    <location>
        <begin position="17"/>
        <end position="43"/>
    </location>
</feature>
<keyword evidence="1" id="KW-0479">Metal-binding</keyword>
<evidence type="ECO:0000259" key="6">
    <source>
        <dbReference type="PROSITE" id="PS50157"/>
    </source>
</evidence>
<dbReference type="VEuPathDB" id="VectorBase:CSON008131"/>
<evidence type="ECO:0000256" key="2">
    <source>
        <dbReference type="ARBA" id="ARBA00022771"/>
    </source>
</evidence>